<dbReference type="RefSeq" id="WP_376834629.1">
    <property type="nucleotide sequence ID" value="NZ_JBHLSW010000003.1"/>
</dbReference>
<dbReference type="Gene3D" id="2.40.170.20">
    <property type="entry name" value="TonB-dependent receptor, beta-barrel domain"/>
    <property type="match status" value="1"/>
</dbReference>
<organism evidence="18 19">
    <name type="scientific">Brevundimonas balnearis</name>
    <dbReference type="NCBI Taxonomy" id="1572858"/>
    <lineage>
        <taxon>Bacteria</taxon>
        <taxon>Pseudomonadati</taxon>
        <taxon>Pseudomonadota</taxon>
        <taxon>Alphaproteobacteria</taxon>
        <taxon>Caulobacterales</taxon>
        <taxon>Caulobacteraceae</taxon>
        <taxon>Brevundimonas</taxon>
    </lineage>
</organism>
<protein>
    <submittedName>
        <fullName evidence="18">TonB-dependent receptor</fullName>
    </submittedName>
</protein>
<evidence type="ECO:0000256" key="15">
    <source>
        <dbReference type="RuleBase" id="RU003357"/>
    </source>
</evidence>
<keyword evidence="9" id="KW-0406">Ion transport</keyword>
<dbReference type="PANTHER" id="PTHR32552">
    <property type="entry name" value="FERRICHROME IRON RECEPTOR-RELATED"/>
    <property type="match status" value="1"/>
</dbReference>
<dbReference type="InterPro" id="IPR012910">
    <property type="entry name" value="Plug_dom"/>
</dbReference>
<dbReference type="InterPro" id="IPR037066">
    <property type="entry name" value="Plug_dom_sf"/>
</dbReference>
<name>A0ABV6R0F7_9CAUL</name>
<keyword evidence="3 14" id="KW-0813">Transport</keyword>
<evidence type="ECO:0000256" key="9">
    <source>
        <dbReference type="ARBA" id="ARBA00023065"/>
    </source>
</evidence>
<keyword evidence="13 14" id="KW-0998">Cell outer membrane</keyword>
<evidence type="ECO:0000256" key="5">
    <source>
        <dbReference type="ARBA" id="ARBA00022496"/>
    </source>
</evidence>
<dbReference type="SUPFAM" id="SSF56935">
    <property type="entry name" value="Porins"/>
    <property type="match status" value="1"/>
</dbReference>
<dbReference type="InterPro" id="IPR036942">
    <property type="entry name" value="Beta-barrel_TonB_sf"/>
</dbReference>
<dbReference type="PANTHER" id="PTHR32552:SF68">
    <property type="entry name" value="FERRICHROME OUTER MEMBRANE TRANSPORTER_PHAGE RECEPTOR"/>
    <property type="match status" value="1"/>
</dbReference>
<dbReference type="Proteomes" id="UP001589906">
    <property type="component" value="Unassembled WGS sequence"/>
</dbReference>
<dbReference type="PROSITE" id="PS52016">
    <property type="entry name" value="TONB_DEPENDENT_REC_3"/>
    <property type="match status" value="1"/>
</dbReference>
<comment type="similarity">
    <text evidence="2 14 15">Belongs to the TonB-dependent receptor family.</text>
</comment>
<keyword evidence="8" id="KW-0408">Iron</keyword>
<dbReference type="CDD" id="cd01347">
    <property type="entry name" value="ligand_gated_channel"/>
    <property type="match status" value="1"/>
</dbReference>
<keyword evidence="19" id="KW-1185">Reference proteome</keyword>
<evidence type="ECO:0000256" key="1">
    <source>
        <dbReference type="ARBA" id="ARBA00004571"/>
    </source>
</evidence>
<gene>
    <name evidence="18" type="ORF">ACFFGE_04295</name>
</gene>
<keyword evidence="7" id="KW-0732">Signal</keyword>
<dbReference type="InterPro" id="IPR000531">
    <property type="entry name" value="Beta-barrel_TonB"/>
</dbReference>
<evidence type="ECO:0000256" key="10">
    <source>
        <dbReference type="ARBA" id="ARBA00023077"/>
    </source>
</evidence>
<evidence type="ECO:0000256" key="12">
    <source>
        <dbReference type="ARBA" id="ARBA00023170"/>
    </source>
</evidence>
<dbReference type="Gene3D" id="2.170.130.10">
    <property type="entry name" value="TonB-dependent receptor, plug domain"/>
    <property type="match status" value="1"/>
</dbReference>
<evidence type="ECO:0000259" key="16">
    <source>
        <dbReference type="Pfam" id="PF00593"/>
    </source>
</evidence>
<reference evidence="18 19" key="1">
    <citation type="submission" date="2024-09" db="EMBL/GenBank/DDBJ databases">
        <authorList>
            <person name="Sun Q."/>
            <person name="Mori K."/>
        </authorList>
    </citation>
    <scope>NUCLEOTIDE SEQUENCE [LARGE SCALE GENOMIC DNA]</scope>
    <source>
        <strain evidence="18 19">NCAIM B.02621</strain>
    </source>
</reference>
<evidence type="ECO:0000313" key="19">
    <source>
        <dbReference type="Proteomes" id="UP001589906"/>
    </source>
</evidence>
<evidence type="ECO:0000256" key="14">
    <source>
        <dbReference type="PROSITE-ProRule" id="PRU01360"/>
    </source>
</evidence>
<evidence type="ECO:0000259" key="17">
    <source>
        <dbReference type="Pfam" id="PF07715"/>
    </source>
</evidence>
<keyword evidence="4 14" id="KW-1134">Transmembrane beta strand</keyword>
<dbReference type="Pfam" id="PF07715">
    <property type="entry name" value="Plug"/>
    <property type="match status" value="1"/>
</dbReference>
<evidence type="ECO:0000256" key="4">
    <source>
        <dbReference type="ARBA" id="ARBA00022452"/>
    </source>
</evidence>
<evidence type="ECO:0000256" key="13">
    <source>
        <dbReference type="ARBA" id="ARBA00023237"/>
    </source>
</evidence>
<keyword evidence="10 15" id="KW-0798">TonB box</keyword>
<feature type="domain" description="TonB-dependent receptor-like beta-barrel" evidence="16">
    <location>
        <begin position="233"/>
        <end position="656"/>
    </location>
</feature>
<accession>A0ABV6R0F7</accession>
<dbReference type="NCBIfam" id="TIGR01783">
    <property type="entry name" value="TonB-siderophor"/>
    <property type="match status" value="1"/>
</dbReference>
<evidence type="ECO:0000256" key="2">
    <source>
        <dbReference type="ARBA" id="ARBA00009810"/>
    </source>
</evidence>
<evidence type="ECO:0000256" key="3">
    <source>
        <dbReference type="ARBA" id="ARBA00022448"/>
    </source>
</evidence>
<evidence type="ECO:0000313" key="18">
    <source>
        <dbReference type="EMBL" id="MFC0633099.1"/>
    </source>
</evidence>
<evidence type="ECO:0000256" key="11">
    <source>
        <dbReference type="ARBA" id="ARBA00023136"/>
    </source>
</evidence>
<keyword evidence="6 14" id="KW-0812">Transmembrane</keyword>
<proteinExistence type="inferred from homology"/>
<dbReference type="InterPro" id="IPR039426">
    <property type="entry name" value="TonB-dep_rcpt-like"/>
</dbReference>
<evidence type="ECO:0000256" key="6">
    <source>
        <dbReference type="ARBA" id="ARBA00022692"/>
    </source>
</evidence>
<comment type="caution">
    <text evidence="18">The sequence shown here is derived from an EMBL/GenBank/DDBJ whole genome shotgun (WGS) entry which is preliminary data.</text>
</comment>
<evidence type="ECO:0000256" key="8">
    <source>
        <dbReference type="ARBA" id="ARBA00023004"/>
    </source>
</evidence>
<keyword evidence="5" id="KW-0410">Iron transport</keyword>
<evidence type="ECO:0000256" key="7">
    <source>
        <dbReference type="ARBA" id="ARBA00022729"/>
    </source>
</evidence>
<dbReference type="EMBL" id="JBHLSW010000003">
    <property type="protein sequence ID" value="MFC0633099.1"/>
    <property type="molecule type" value="Genomic_DNA"/>
</dbReference>
<dbReference type="InterPro" id="IPR010105">
    <property type="entry name" value="TonB_sidphr_rcpt"/>
</dbReference>
<dbReference type="Pfam" id="PF00593">
    <property type="entry name" value="TonB_dep_Rec_b-barrel"/>
    <property type="match status" value="1"/>
</dbReference>
<feature type="domain" description="TonB-dependent receptor plug" evidence="17">
    <location>
        <begin position="55"/>
        <end position="151"/>
    </location>
</feature>
<sequence>MSLLVTVAASALLGVGALDPGGPEATQVAPIVVTGEQRGYLAVNTITATKTDTPLIDVPQSVTVVTRRQIQDQAMDSLGDVLRYVPGVTVGQGEGNRDQITLRGQNTTADFFIDGVRDDVQYYRPLYNLERVEVLRGPYALIFGRGGGGGIINRVQKAPSADAAFGGGRVFADSFGGYGVWADVNRPLNDATALRLNMMAERSESFRDFVEGERFAINPYLAAEIAPGWNAGLSYEYIDDERTTDRGVPSFQGRPLEGYDERFFGVPGANVTTLKAHIAKLRVEGRLSDALSLNATLVGADYDKLYANVFPGGPATSPTGEVPLANYLDTTDRRNWLFQSNLIWEHLGGPIEHRVMVGFEYGDQETDGLRLNGVLSAPTLSLSNPVYPTVEFTTPSRETTSRVRTTSVYAQDQIGLGRHVDLILGLRWDRFDIEGVDFLPNPDRPFARVDEEVSPRVGLVYKPVETASLYASYSRSFLPRSGEQFGSLTPTTQNLEPEEFENVEVGAKWDVSPLFSLTAALFELRRTNATTPDPADPTVTINVGETVTRGLELGVAGRITERWTVSGGYAWQDAHLEGNDLIDLAQTPKTSIALWNRFEVNERLGLGLGVTHQSDQWAAIRTTAATTRLPGFTRVDAAVFYALTPSVDVQLNVENLLDEDYWADAHNNNNLTPGAPLNARLTLAARF</sequence>
<comment type="subcellular location">
    <subcellularLocation>
        <location evidence="1 14">Cell outer membrane</location>
        <topology evidence="1 14">Multi-pass membrane protein</topology>
    </subcellularLocation>
</comment>
<keyword evidence="12 18" id="KW-0675">Receptor</keyword>
<keyword evidence="11 14" id="KW-0472">Membrane</keyword>